<dbReference type="OrthoDB" id="1428228at2"/>
<dbReference type="Proteomes" id="UP000249248">
    <property type="component" value="Unassembled WGS sequence"/>
</dbReference>
<evidence type="ECO:0000256" key="1">
    <source>
        <dbReference type="ARBA" id="ARBA00022729"/>
    </source>
</evidence>
<proteinExistence type="predicted"/>
<dbReference type="AlphaFoldDB" id="A0A2W1NVJ0"/>
<dbReference type="Pfam" id="PF18962">
    <property type="entry name" value="Por_Secre_tail"/>
    <property type="match status" value="1"/>
</dbReference>
<evidence type="ECO:0000313" key="5">
    <source>
        <dbReference type="Proteomes" id="UP000249248"/>
    </source>
</evidence>
<keyword evidence="5" id="KW-1185">Reference proteome</keyword>
<sequence>MKKALQFLAACLISMNVNAQKIEIYKADQTTDVSGTTLYASSSADEMHLYLDIKNVSNSALSLTITRKRINEVPGSKDYFCWGFDLLSGQCYSADDVSSSNPWTATNQYSFSAGGTGILYAYHVTEGNQGSAKYRYYVVEDGVHLDSVDVIFNYFLGLEKEDPASFSVYPNPVNDQLNINADNLGNNSSITVYDITGKTVATATLQNGKNVLNLKDLNAGVYFYAISNDLAVIETKKLIVQ</sequence>
<feature type="signal peptide" evidence="2">
    <location>
        <begin position="1"/>
        <end position="19"/>
    </location>
</feature>
<evidence type="ECO:0000256" key="2">
    <source>
        <dbReference type="SAM" id="SignalP"/>
    </source>
</evidence>
<dbReference type="NCBIfam" id="TIGR04183">
    <property type="entry name" value="Por_Secre_tail"/>
    <property type="match status" value="1"/>
</dbReference>
<dbReference type="InterPro" id="IPR026444">
    <property type="entry name" value="Secre_tail"/>
</dbReference>
<protein>
    <recommendedName>
        <fullName evidence="3">Secretion system C-terminal sorting domain-containing protein</fullName>
    </recommendedName>
</protein>
<keyword evidence="1 2" id="KW-0732">Signal</keyword>
<name>A0A2W1NVJ0_9FLAO</name>
<gene>
    <name evidence="4" type="ORF">DNU06_02970</name>
</gene>
<accession>A0A2W1NVJ0</accession>
<reference evidence="4 5" key="1">
    <citation type="submission" date="2018-06" db="EMBL/GenBank/DDBJ databases">
        <title>The draft genome sequence of Crocinitomix sp. SM1701.</title>
        <authorList>
            <person name="Zhang X."/>
        </authorList>
    </citation>
    <scope>NUCLEOTIDE SEQUENCE [LARGE SCALE GENOMIC DNA]</scope>
    <source>
        <strain evidence="4 5">SM1701</strain>
    </source>
</reference>
<dbReference type="EMBL" id="QKSB01000001">
    <property type="protein sequence ID" value="PZE18808.1"/>
    <property type="molecule type" value="Genomic_DNA"/>
</dbReference>
<evidence type="ECO:0000259" key="3">
    <source>
        <dbReference type="Pfam" id="PF18962"/>
    </source>
</evidence>
<feature type="chain" id="PRO_5016153042" description="Secretion system C-terminal sorting domain-containing protein" evidence="2">
    <location>
        <begin position="20"/>
        <end position="241"/>
    </location>
</feature>
<evidence type="ECO:0000313" key="4">
    <source>
        <dbReference type="EMBL" id="PZE18808.1"/>
    </source>
</evidence>
<comment type="caution">
    <text evidence="4">The sequence shown here is derived from an EMBL/GenBank/DDBJ whole genome shotgun (WGS) entry which is preliminary data.</text>
</comment>
<feature type="domain" description="Secretion system C-terminal sorting" evidence="3">
    <location>
        <begin position="168"/>
        <end position="240"/>
    </location>
</feature>
<dbReference type="RefSeq" id="WP_111061709.1">
    <property type="nucleotide sequence ID" value="NZ_JBHUCU010000007.1"/>
</dbReference>
<organism evidence="4 5">
    <name type="scientific">Putridiphycobacter roseus</name>
    <dbReference type="NCBI Taxonomy" id="2219161"/>
    <lineage>
        <taxon>Bacteria</taxon>
        <taxon>Pseudomonadati</taxon>
        <taxon>Bacteroidota</taxon>
        <taxon>Flavobacteriia</taxon>
        <taxon>Flavobacteriales</taxon>
        <taxon>Crocinitomicaceae</taxon>
        <taxon>Putridiphycobacter</taxon>
    </lineage>
</organism>